<name>A0A0H2R154_9AGAM</name>
<evidence type="ECO:0000256" key="2">
    <source>
        <dbReference type="SAM" id="MobiDB-lite"/>
    </source>
</evidence>
<dbReference type="FunCoup" id="A0A0H2R154">
    <property type="interactions" value="269"/>
</dbReference>
<dbReference type="OrthoDB" id="2192561at2759"/>
<protein>
    <submittedName>
        <fullName evidence="3">Cell adhesion protein byn-1</fullName>
    </submittedName>
</protein>
<feature type="compositionally biased region" description="Basic and acidic residues" evidence="2">
    <location>
        <begin position="1"/>
        <end position="30"/>
    </location>
</feature>
<dbReference type="Pfam" id="PF05291">
    <property type="entry name" value="Bystin"/>
    <property type="match status" value="1"/>
</dbReference>
<organism evidence="3 4">
    <name type="scientific">Schizopora paradoxa</name>
    <dbReference type="NCBI Taxonomy" id="27342"/>
    <lineage>
        <taxon>Eukaryota</taxon>
        <taxon>Fungi</taxon>
        <taxon>Dikarya</taxon>
        <taxon>Basidiomycota</taxon>
        <taxon>Agaricomycotina</taxon>
        <taxon>Agaricomycetes</taxon>
        <taxon>Hymenochaetales</taxon>
        <taxon>Schizoporaceae</taxon>
        <taxon>Schizopora</taxon>
    </lineage>
</organism>
<dbReference type="GO" id="GO:0005737">
    <property type="term" value="C:cytoplasm"/>
    <property type="evidence" value="ECO:0007669"/>
    <property type="project" value="TreeGrafter"/>
</dbReference>
<proteinExistence type="inferred from homology"/>
<dbReference type="PANTHER" id="PTHR12821:SF0">
    <property type="entry name" value="BYSTIN"/>
    <property type="match status" value="1"/>
</dbReference>
<dbReference type="EMBL" id="KQ086382">
    <property type="protein sequence ID" value="KLO05012.1"/>
    <property type="molecule type" value="Genomic_DNA"/>
</dbReference>
<dbReference type="InterPro" id="IPR007955">
    <property type="entry name" value="Bystin"/>
</dbReference>
<dbReference type="PANTHER" id="PTHR12821">
    <property type="entry name" value="BYSTIN"/>
    <property type="match status" value="1"/>
</dbReference>
<feature type="compositionally biased region" description="Acidic residues" evidence="2">
    <location>
        <begin position="102"/>
        <end position="116"/>
    </location>
</feature>
<feature type="compositionally biased region" description="Acidic residues" evidence="2">
    <location>
        <begin position="77"/>
        <end position="87"/>
    </location>
</feature>
<dbReference type="GO" id="GO:0006364">
    <property type="term" value="P:rRNA processing"/>
    <property type="evidence" value="ECO:0007669"/>
    <property type="project" value="TreeGrafter"/>
</dbReference>
<dbReference type="GO" id="GO:0030515">
    <property type="term" value="F:snoRNA binding"/>
    <property type="evidence" value="ECO:0007669"/>
    <property type="project" value="TreeGrafter"/>
</dbReference>
<dbReference type="GO" id="GO:0005730">
    <property type="term" value="C:nucleolus"/>
    <property type="evidence" value="ECO:0007669"/>
    <property type="project" value="TreeGrafter"/>
</dbReference>
<dbReference type="AlphaFoldDB" id="A0A0H2R154"/>
<dbReference type="InParanoid" id="A0A0H2R154"/>
<dbReference type="STRING" id="27342.A0A0H2R154"/>
<evidence type="ECO:0000256" key="1">
    <source>
        <dbReference type="ARBA" id="ARBA00007114"/>
    </source>
</evidence>
<accession>A0A0H2R154</accession>
<feature type="region of interest" description="Disordered" evidence="2">
    <location>
        <begin position="1"/>
        <end position="116"/>
    </location>
</feature>
<evidence type="ECO:0000313" key="3">
    <source>
        <dbReference type="EMBL" id="KLO05012.1"/>
    </source>
</evidence>
<keyword evidence="4" id="KW-1185">Reference proteome</keyword>
<reference evidence="3 4" key="1">
    <citation type="submission" date="2015-04" db="EMBL/GenBank/DDBJ databases">
        <title>Complete genome sequence of Schizopora paradoxa KUC8140, a cosmopolitan wood degrader in East Asia.</title>
        <authorList>
            <consortium name="DOE Joint Genome Institute"/>
            <person name="Min B."/>
            <person name="Park H."/>
            <person name="Jang Y."/>
            <person name="Kim J.-J."/>
            <person name="Kim K.H."/>
            <person name="Pangilinan J."/>
            <person name="Lipzen A."/>
            <person name="Riley R."/>
            <person name="Grigoriev I.V."/>
            <person name="Spatafora J.W."/>
            <person name="Choi I.-G."/>
        </authorList>
    </citation>
    <scope>NUCLEOTIDE SEQUENCE [LARGE SCALE GENOMIC DNA]</scope>
    <source>
        <strain evidence="3 4">KUC8140</strain>
    </source>
</reference>
<dbReference type="GO" id="GO:0030688">
    <property type="term" value="C:preribosome, small subunit precursor"/>
    <property type="evidence" value="ECO:0007669"/>
    <property type="project" value="TreeGrafter"/>
</dbReference>
<sequence length="458" mass="51343">MPRAPKASDKPRHDPLHVQLKEDEHFEKFGKISADGSRKKARVKRKDDEDENGEVILDPKTSRRIFELAKDQQTELQPDEDDEDDEPEGKSAAFSQARMTNLEDEEEEDIAEDVEEEEYSELEIDADDLNTLDTLLPASAGERKTLADLIFAKLDEVEAADASTEVKRTVRIEDPTVPRDPAEGLNPKVVEVYTKVGFLLQKGKYRSGPLPKAFKIIPSLPAWARILSLTNPENWSPQACRAATRIFVSNMKPPQARMYLQGVVLDAVRQDIRETGKLSPHYYEALKKGLYKPGAFFKGIIFPLLETGCTLKEAAIIASVLAKVKVPLVHSAAAILRLANMDYSGPNSLFIRVLVDKKYALPYKVVDALVFHFIRLSNTYKAKKGESDKLPVLWHQSLLVFVQRYAADLTPDQKDALLDVVRVTPHHQISPEIRRELVNSSVRGEARPGADGDVEMGQ</sequence>
<feature type="compositionally biased region" description="Basic and acidic residues" evidence="2">
    <location>
        <begin position="60"/>
        <end position="73"/>
    </location>
</feature>
<gene>
    <name evidence="3" type="ORF">SCHPADRAFT_884106</name>
</gene>
<evidence type="ECO:0000313" key="4">
    <source>
        <dbReference type="Proteomes" id="UP000053477"/>
    </source>
</evidence>
<dbReference type="Proteomes" id="UP000053477">
    <property type="component" value="Unassembled WGS sequence"/>
</dbReference>
<comment type="similarity">
    <text evidence="1">Belongs to the bystin family.</text>
</comment>